<comment type="caution">
    <text evidence="1">The sequence shown here is derived from an EMBL/GenBank/DDBJ whole genome shotgun (WGS) entry which is preliminary data.</text>
</comment>
<proteinExistence type="predicted"/>
<protein>
    <submittedName>
        <fullName evidence="1">Uncharacterized protein</fullName>
    </submittedName>
</protein>
<dbReference type="AlphaFoldDB" id="F7V9H2"/>
<organism evidence="1 2">
    <name type="scientific">Acetobacter tropicalis NBRC 101654</name>
    <dbReference type="NCBI Taxonomy" id="749388"/>
    <lineage>
        <taxon>Bacteria</taxon>
        <taxon>Pseudomonadati</taxon>
        <taxon>Pseudomonadota</taxon>
        <taxon>Alphaproteobacteria</taxon>
        <taxon>Acetobacterales</taxon>
        <taxon>Acetobacteraceae</taxon>
        <taxon>Acetobacter</taxon>
    </lineage>
</organism>
<evidence type="ECO:0000313" key="2">
    <source>
        <dbReference type="Proteomes" id="UP000004319"/>
    </source>
</evidence>
<reference evidence="1 2" key="1">
    <citation type="journal article" date="2011" name="Biochem. Biophys. Res. Commun.">
        <title>Increased number of Arginine-based salt bridges contributes to the thermotolerance of thermotolerant acetic acid bacteria, Acetobacter tropicalis SKU1100.</title>
        <authorList>
            <person name="Matsutani M."/>
            <person name="Hirakawa H."/>
            <person name="Nishikura M."/>
            <person name="Soemphol W."/>
            <person name="Ali I.A.I."/>
            <person name="Yakushi T."/>
            <person name="Matsushita K."/>
        </authorList>
    </citation>
    <scope>NUCLEOTIDE SEQUENCE [LARGE SCALE GENOMIC DNA]</scope>
    <source>
        <strain evidence="1 2">NBRC 101654</strain>
    </source>
</reference>
<evidence type="ECO:0000313" key="1">
    <source>
        <dbReference type="EMBL" id="GAA07017.1"/>
    </source>
</evidence>
<name>F7V9H2_9PROT</name>
<gene>
    <name evidence="1" type="ORF">ATPR_0021</name>
</gene>
<dbReference type="EMBL" id="BABS01000001">
    <property type="protein sequence ID" value="GAA07017.1"/>
    <property type="molecule type" value="Genomic_DNA"/>
</dbReference>
<dbReference type="Proteomes" id="UP000004319">
    <property type="component" value="Unassembled WGS sequence"/>
</dbReference>
<accession>F7V9H2</accession>
<sequence>MFFLYIQEDGASHSGGEHWLFRARDELLVGSIGSWAENEIFKNKELREYCFDQKML</sequence>